<evidence type="ECO:0000313" key="2">
    <source>
        <dbReference type="Proteomes" id="UP000240259"/>
    </source>
</evidence>
<dbReference type="SUPFAM" id="SSF103642">
    <property type="entry name" value="Sec-C motif"/>
    <property type="match status" value="1"/>
</dbReference>
<organism evidence="1 2">
    <name type="scientific">Mesorhizobium helmanticense</name>
    <dbReference type="NCBI Taxonomy" id="1776423"/>
    <lineage>
        <taxon>Bacteria</taxon>
        <taxon>Pseudomonadati</taxon>
        <taxon>Pseudomonadota</taxon>
        <taxon>Alphaproteobacteria</taxon>
        <taxon>Hyphomicrobiales</taxon>
        <taxon>Phyllobacteriaceae</taxon>
        <taxon>Mesorhizobium</taxon>
    </lineage>
</organism>
<evidence type="ECO:0008006" key="3">
    <source>
        <dbReference type="Google" id="ProtNLM"/>
    </source>
</evidence>
<name>A0A2T4IR82_9HYPH</name>
<protein>
    <recommendedName>
        <fullName evidence="3">SEC-C domain-containing protein</fullName>
    </recommendedName>
</protein>
<dbReference type="Pfam" id="PF02810">
    <property type="entry name" value="SEC-C"/>
    <property type="match status" value="1"/>
</dbReference>
<accession>A0A2T4IR82</accession>
<dbReference type="OrthoDB" id="9808814at2"/>
<proteinExistence type="predicted"/>
<dbReference type="AlphaFoldDB" id="A0A2T4IR82"/>
<comment type="caution">
    <text evidence="1">The sequence shown here is derived from an EMBL/GenBank/DDBJ whole genome shotgun (WGS) entry which is preliminary data.</text>
</comment>
<keyword evidence="2" id="KW-1185">Reference proteome</keyword>
<evidence type="ECO:0000313" key="1">
    <source>
        <dbReference type="EMBL" id="PTE08172.1"/>
    </source>
</evidence>
<dbReference type="EMBL" id="PZJX01000041">
    <property type="protein sequence ID" value="PTE08172.1"/>
    <property type="molecule type" value="Genomic_DNA"/>
</dbReference>
<gene>
    <name evidence="1" type="ORF">C9427_22615</name>
</gene>
<dbReference type="InterPro" id="IPR004027">
    <property type="entry name" value="SEC_C_motif"/>
</dbReference>
<dbReference type="Proteomes" id="UP000240259">
    <property type="component" value="Unassembled WGS sequence"/>
</dbReference>
<reference evidence="1 2" key="1">
    <citation type="submission" date="2018-03" db="EMBL/GenBank/DDBJ databases">
        <title>Genome sequence of the symbiotic type strain Mesorhizobium helmanticense CSLC115NT isolated from Lotus corniculatus nodules.</title>
        <authorList>
            <person name="Sannazzaro A.I."/>
            <person name="Torres Tejerizo G.A."/>
            <person name="Dip D."/>
            <person name="Caballero M."/>
            <person name="Pistorio M."/>
            <person name="Estrella M.J."/>
        </authorList>
    </citation>
    <scope>NUCLEOTIDE SEQUENCE [LARGE SCALE GENOMIC DNA]</scope>
    <source>
        <strain evidence="1 2">CSLC115N</strain>
    </source>
</reference>
<sequence>MCRNLQAAPLVLRPKMQCQRFFGIAVLPISDQSFLLALGQGKVKGHWPCPCGSGKNLRNCHDDRVRQLRQVPVCTRAFD</sequence>